<gene>
    <name evidence="2" type="ORF">AVEN_224485_1</name>
</gene>
<protein>
    <submittedName>
        <fullName evidence="2">Uncharacterized protein</fullName>
    </submittedName>
</protein>
<keyword evidence="3" id="KW-1185">Reference proteome</keyword>
<dbReference type="Proteomes" id="UP000499080">
    <property type="component" value="Unassembled WGS sequence"/>
</dbReference>
<proteinExistence type="predicted"/>
<dbReference type="AlphaFoldDB" id="A0A4Y2L6I1"/>
<feature type="region of interest" description="Disordered" evidence="1">
    <location>
        <begin position="104"/>
        <end position="136"/>
    </location>
</feature>
<feature type="compositionally biased region" description="Basic and acidic residues" evidence="1">
    <location>
        <begin position="104"/>
        <end position="114"/>
    </location>
</feature>
<sequence>MKFDWGSLTSRMLDKGKYSTNFPNSIAAWVEGIENKSNSDFTQMEPIIIFTFDAALSVNIFPASLKRLSAACLDYSLREITLITSNSLYRICLAIALAPDLKRGTAGRKNEWDKPPTLPYPDWYADPQGKSSPFPV</sequence>
<organism evidence="2 3">
    <name type="scientific">Araneus ventricosus</name>
    <name type="common">Orbweaver spider</name>
    <name type="synonym">Epeira ventricosa</name>
    <dbReference type="NCBI Taxonomy" id="182803"/>
    <lineage>
        <taxon>Eukaryota</taxon>
        <taxon>Metazoa</taxon>
        <taxon>Ecdysozoa</taxon>
        <taxon>Arthropoda</taxon>
        <taxon>Chelicerata</taxon>
        <taxon>Arachnida</taxon>
        <taxon>Araneae</taxon>
        <taxon>Araneomorphae</taxon>
        <taxon>Entelegynae</taxon>
        <taxon>Araneoidea</taxon>
        <taxon>Araneidae</taxon>
        <taxon>Araneus</taxon>
    </lineage>
</organism>
<evidence type="ECO:0000256" key="1">
    <source>
        <dbReference type="SAM" id="MobiDB-lite"/>
    </source>
</evidence>
<reference evidence="2 3" key="1">
    <citation type="journal article" date="2019" name="Sci. Rep.">
        <title>Orb-weaving spider Araneus ventricosus genome elucidates the spidroin gene catalogue.</title>
        <authorList>
            <person name="Kono N."/>
            <person name="Nakamura H."/>
            <person name="Ohtoshi R."/>
            <person name="Moran D.A.P."/>
            <person name="Shinohara A."/>
            <person name="Yoshida Y."/>
            <person name="Fujiwara M."/>
            <person name="Mori M."/>
            <person name="Tomita M."/>
            <person name="Arakawa K."/>
        </authorList>
    </citation>
    <scope>NUCLEOTIDE SEQUENCE [LARGE SCALE GENOMIC DNA]</scope>
</reference>
<name>A0A4Y2L6I1_ARAVE</name>
<comment type="caution">
    <text evidence="2">The sequence shown here is derived from an EMBL/GenBank/DDBJ whole genome shotgun (WGS) entry which is preliminary data.</text>
</comment>
<evidence type="ECO:0000313" key="3">
    <source>
        <dbReference type="Proteomes" id="UP000499080"/>
    </source>
</evidence>
<accession>A0A4Y2L6I1</accession>
<dbReference type="EMBL" id="BGPR01005397">
    <property type="protein sequence ID" value="GBN09810.1"/>
    <property type="molecule type" value="Genomic_DNA"/>
</dbReference>
<evidence type="ECO:0000313" key="2">
    <source>
        <dbReference type="EMBL" id="GBN09810.1"/>
    </source>
</evidence>